<protein>
    <submittedName>
        <fullName evidence="2">Uncharacterized protein</fullName>
    </submittedName>
</protein>
<evidence type="ECO:0000313" key="3">
    <source>
        <dbReference type="Proteomes" id="UP001491552"/>
    </source>
</evidence>
<reference evidence="2 3" key="1">
    <citation type="submission" date="2024-03" db="EMBL/GenBank/DDBJ databases">
        <title>Human intestinal bacterial collection.</title>
        <authorList>
            <person name="Pauvert C."/>
            <person name="Hitch T.C.A."/>
            <person name="Clavel T."/>
        </authorList>
    </citation>
    <scope>NUCLEOTIDE SEQUENCE [LARGE SCALE GENOMIC DNA]</scope>
    <source>
        <strain evidence="2 3">CLA-AA-H192</strain>
    </source>
</reference>
<dbReference type="RefSeq" id="WP_349135926.1">
    <property type="nucleotide sequence ID" value="NZ_JBBMFF010000221.1"/>
</dbReference>
<name>A0ABV1G735_9FIRM</name>
<gene>
    <name evidence="2" type="ORF">WMO66_08180</name>
</gene>
<comment type="caution">
    <text evidence="2">The sequence shown here is derived from an EMBL/GenBank/DDBJ whole genome shotgun (WGS) entry which is preliminary data.</text>
</comment>
<dbReference type="Proteomes" id="UP001491552">
    <property type="component" value="Unassembled WGS sequence"/>
</dbReference>
<keyword evidence="1" id="KW-0472">Membrane</keyword>
<sequence>MKENKYLKWLLIIQSFLPLFLLILIRCFCLNNFKLVSQFFIRLFQKDFGVILIALNHPDLFSVILLCLSVIMLIIGIMIYVLFNKIQKFGFCEEHENIAVDADVTENSVAFFVTYITPLVLDDIGKKRGFLSFAAISIMLILLMRNTNLYYQNPFLTILGYKSFNFHFPSDENSVYIGITRGDFDAEKIIKRKRISDNVYLVYNKN</sequence>
<feature type="transmembrane region" description="Helical" evidence="1">
    <location>
        <begin position="130"/>
        <end position="151"/>
    </location>
</feature>
<proteinExistence type="predicted"/>
<feature type="transmembrane region" description="Helical" evidence="1">
    <location>
        <begin position="6"/>
        <end position="27"/>
    </location>
</feature>
<keyword evidence="1" id="KW-0812">Transmembrane</keyword>
<accession>A0ABV1G735</accession>
<evidence type="ECO:0000313" key="2">
    <source>
        <dbReference type="EMBL" id="MEQ2511220.1"/>
    </source>
</evidence>
<keyword evidence="3" id="KW-1185">Reference proteome</keyword>
<feature type="transmembrane region" description="Helical" evidence="1">
    <location>
        <begin position="61"/>
        <end position="83"/>
    </location>
</feature>
<keyword evidence="1" id="KW-1133">Transmembrane helix</keyword>
<dbReference type="EMBL" id="JBBMFF010000221">
    <property type="protein sequence ID" value="MEQ2511220.1"/>
    <property type="molecule type" value="Genomic_DNA"/>
</dbReference>
<evidence type="ECO:0000256" key="1">
    <source>
        <dbReference type="SAM" id="Phobius"/>
    </source>
</evidence>
<organism evidence="2 3">
    <name type="scientific">Faecousia intestinalis</name>
    <dbReference type="NCBI Taxonomy" id="3133167"/>
    <lineage>
        <taxon>Bacteria</taxon>
        <taxon>Bacillati</taxon>
        <taxon>Bacillota</taxon>
        <taxon>Clostridia</taxon>
        <taxon>Eubacteriales</taxon>
        <taxon>Oscillospiraceae</taxon>
        <taxon>Faecousia</taxon>
    </lineage>
</organism>